<dbReference type="Pfam" id="PF08264">
    <property type="entry name" value="Anticodon_1"/>
    <property type="match status" value="1"/>
</dbReference>
<dbReference type="AlphaFoldDB" id="A0A382LLW3"/>
<feature type="domain" description="Methionyl/Valyl/Leucyl/Isoleucyl-tRNA synthetase anticodon-binding" evidence="9">
    <location>
        <begin position="2"/>
        <end position="74"/>
    </location>
</feature>
<keyword evidence="3" id="KW-0547">Nucleotide-binding</keyword>
<keyword evidence="2" id="KW-0436">Ligase</keyword>
<evidence type="ECO:0000256" key="4">
    <source>
        <dbReference type="ARBA" id="ARBA00022840"/>
    </source>
</evidence>
<name>A0A382LLW3_9ZZZZ</name>
<keyword evidence="5" id="KW-0648">Protein biosynthesis</keyword>
<dbReference type="PANTHER" id="PTHR11946">
    <property type="entry name" value="VALYL-TRNA SYNTHETASES"/>
    <property type="match status" value="1"/>
</dbReference>
<dbReference type="GO" id="GO:0006438">
    <property type="term" value="P:valyl-tRNA aminoacylation"/>
    <property type="evidence" value="ECO:0007669"/>
    <property type="project" value="InterPro"/>
</dbReference>
<organism evidence="10">
    <name type="scientific">marine metagenome</name>
    <dbReference type="NCBI Taxonomy" id="408172"/>
    <lineage>
        <taxon>unclassified sequences</taxon>
        <taxon>metagenomes</taxon>
        <taxon>ecological metagenomes</taxon>
    </lineage>
</organism>
<evidence type="ECO:0000256" key="7">
    <source>
        <dbReference type="ARBA" id="ARBA00029936"/>
    </source>
</evidence>
<proteinExistence type="predicted"/>
<dbReference type="GO" id="GO:0005524">
    <property type="term" value="F:ATP binding"/>
    <property type="evidence" value="ECO:0007669"/>
    <property type="project" value="UniProtKB-KW"/>
</dbReference>
<dbReference type="EC" id="6.1.1.9" evidence="1"/>
<dbReference type="InterPro" id="IPR013155">
    <property type="entry name" value="M/V/L/I-tRNA-synth_anticd-bd"/>
</dbReference>
<evidence type="ECO:0000256" key="2">
    <source>
        <dbReference type="ARBA" id="ARBA00022598"/>
    </source>
</evidence>
<dbReference type="EMBL" id="UINC01087982">
    <property type="protein sequence ID" value="SVC37814.1"/>
    <property type="molecule type" value="Genomic_DNA"/>
</dbReference>
<protein>
    <recommendedName>
        <fullName evidence="1">valine--tRNA ligase</fullName>
        <ecNumber evidence="1">6.1.1.9</ecNumber>
    </recommendedName>
    <alternativeName>
        <fullName evidence="7">Valyl-tRNA synthetase</fullName>
    </alternativeName>
</protein>
<gene>
    <name evidence="10" type="ORF">METZ01_LOCUS290668</name>
</gene>
<evidence type="ECO:0000313" key="10">
    <source>
        <dbReference type="EMBL" id="SVC37814.1"/>
    </source>
</evidence>
<evidence type="ECO:0000256" key="5">
    <source>
        <dbReference type="ARBA" id="ARBA00022917"/>
    </source>
</evidence>
<dbReference type="Gene3D" id="1.10.730.10">
    <property type="entry name" value="Isoleucyl-tRNA Synthetase, Domain 1"/>
    <property type="match status" value="1"/>
</dbReference>
<evidence type="ECO:0000256" key="6">
    <source>
        <dbReference type="ARBA" id="ARBA00023146"/>
    </source>
</evidence>
<dbReference type="InterPro" id="IPR002303">
    <property type="entry name" value="Valyl-tRNA_ligase"/>
</dbReference>
<keyword evidence="4" id="KW-0067">ATP-binding</keyword>
<reference evidence="10" key="1">
    <citation type="submission" date="2018-05" db="EMBL/GenBank/DDBJ databases">
        <authorList>
            <person name="Lanie J.A."/>
            <person name="Ng W.-L."/>
            <person name="Kazmierczak K.M."/>
            <person name="Andrzejewski T.M."/>
            <person name="Davidsen T.M."/>
            <person name="Wayne K.J."/>
            <person name="Tettelin H."/>
            <person name="Glass J.I."/>
            <person name="Rusch D."/>
            <person name="Podicherti R."/>
            <person name="Tsui H.-C.T."/>
            <person name="Winkler M.E."/>
        </authorList>
    </citation>
    <scope>NUCLEOTIDE SEQUENCE</scope>
</reference>
<dbReference type="GO" id="GO:0004832">
    <property type="term" value="F:valine-tRNA ligase activity"/>
    <property type="evidence" value="ECO:0007669"/>
    <property type="project" value="UniProtKB-EC"/>
</dbReference>
<sequence length="98" mass="11459">MLLLHPFMPYVTEEISHQMKFNKASHLILSEWPKFDKSYFFSDEEAEINWLVKCISTIRSARSEMQIANDIQFPIEICGADQKSKDIISTHLDIIKNL</sequence>
<dbReference type="GO" id="GO:0005829">
    <property type="term" value="C:cytosol"/>
    <property type="evidence" value="ECO:0007669"/>
    <property type="project" value="TreeGrafter"/>
</dbReference>
<keyword evidence="6" id="KW-0030">Aminoacyl-tRNA synthetase</keyword>
<feature type="non-terminal residue" evidence="10">
    <location>
        <position position="98"/>
    </location>
</feature>
<dbReference type="InterPro" id="IPR009080">
    <property type="entry name" value="tRNAsynth_Ia_anticodon-bd"/>
</dbReference>
<dbReference type="PANTHER" id="PTHR11946:SF93">
    <property type="entry name" value="VALINE--TRNA LIGASE, CHLOROPLASTIC_MITOCHONDRIAL 2"/>
    <property type="match status" value="1"/>
</dbReference>
<evidence type="ECO:0000259" key="9">
    <source>
        <dbReference type="Pfam" id="PF08264"/>
    </source>
</evidence>
<accession>A0A382LLW3</accession>
<evidence type="ECO:0000256" key="8">
    <source>
        <dbReference type="ARBA" id="ARBA00047552"/>
    </source>
</evidence>
<dbReference type="SUPFAM" id="SSF47323">
    <property type="entry name" value="Anticodon-binding domain of a subclass of class I aminoacyl-tRNA synthetases"/>
    <property type="match status" value="1"/>
</dbReference>
<evidence type="ECO:0000256" key="3">
    <source>
        <dbReference type="ARBA" id="ARBA00022741"/>
    </source>
</evidence>
<evidence type="ECO:0000256" key="1">
    <source>
        <dbReference type="ARBA" id="ARBA00013169"/>
    </source>
</evidence>
<comment type="catalytic activity">
    <reaction evidence="8">
        <text>tRNA(Val) + L-valine + ATP = L-valyl-tRNA(Val) + AMP + diphosphate</text>
        <dbReference type="Rhea" id="RHEA:10704"/>
        <dbReference type="Rhea" id="RHEA-COMP:9672"/>
        <dbReference type="Rhea" id="RHEA-COMP:9708"/>
        <dbReference type="ChEBI" id="CHEBI:30616"/>
        <dbReference type="ChEBI" id="CHEBI:33019"/>
        <dbReference type="ChEBI" id="CHEBI:57762"/>
        <dbReference type="ChEBI" id="CHEBI:78442"/>
        <dbReference type="ChEBI" id="CHEBI:78537"/>
        <dbReference type="ChEBI" id="CHEBI:456215"/>
        <dbReference type="EC" id="6.1.1.9"/>
    </reaction>
</comment>